<keyword evidence="3" id="KW-1185">Reference proteome</keyword>
<dbReference type="InterPro" id="IPR043519">
    <property type="entry name" value="NT_sf"/>
</dbReference>
<feature type="domain" description="Polymerase beta nucleotidyltransferase" evidence="1">
    <location>
        <begin position="3"/>
        <end position="58"/>
    </location>
</feature>
<evidence type="ECO:0000313" key="2">
    <source>
        <dbReference type="EMBL" id="SDT85330.1"/>
    </source>
</evidence>
<evidence type="ECO:0000313" key="3">
    <source>
        <dbReference type="Proteomes" id="UP000182882"/>
    </source>
</evidence>
<proteinExistence type="predicted"/>
<dbReference type="KEGG" id="nur:ATY38_02270"/>
<sequence length="95" mass="10400">MAIQSITSAENELEAAYGFGSAFRGEPFRDIDILVVVKSDPAVALDTYYALRTALDDATRMYGVPIHLTALTAAEFASRPLRCMDALMPLWSSKI</sequence>
<dbReference type="Pfam" id="PF18765">
    <property type="entry name" value="Polbeta"/>
    <property type="match status" value="1"/>
</dbReference>
<protein>
    <recommendedName>
        <fullName evidence="1">Polymerase beta nucleotidyltransferase domain-containing protein</fullName>
    </recommendedName>
</protein>
<dbReference type="Gene3D" id="3.30.460.10">
    <property type="entry name" value="Beta Polymerase, domain 2"/>
    <property type="match status" value="1"/>
</dbReference>
<dbReference type="CDD" id="cd05403">
    <property type="entry name" value="NT_KNTase_like"/>
    <property type="match status" value="1"/>
</dbReference>
<name>A0A1H2DR18_9PROT</name>
<dbReference type="AlphaFoldDB" id="A0A1H2DR18"/>
<dbReference type="SUPFAM" id="SSF81301">
    <property type="entry name" value="Nucleotidyltransferase"/>
    <property type="match status" value="1"/>
</dbReference>
<dbReference type="InterPro" id="IPR041633">
    <property type="entry name" value="Polbeta"/>
</dbReference>
<gene>
    <name evidence="2" type="ORF">SAMN05216406_10474</name>
</gene>
<accession>A0A1H2DR18</accession>
<evidence type="ECO:0000259" key="1">
    <source>
        <dbReference type="Pfam" id="PF18765"/>
    </source>
</evidence>
<dbReference type="Proteomes" id="UP000182882">
    <property type="component" value="Unassembled WGS sequence"/>
</dbReference>
<reference evidence="3" key="1">
    <citation type="submission" date="2016-10" db="EMBL/GenBank/DDBJ databases">
        <authorList>
            <person name="Varghese N."/>
            <person name="Submissions S."/>
        </authorList>
    </citation>
    <scope>NUCLEOTIDE SEQUENCE [LARGE SCALE GENOMIC DNA]</scope>
    <source>
        <strain evidence="3">Nm10</strain>
    </source>
</reference>
<dbReference type="EMBL" id="FNLN01000004">
    <property type="protein sequence ID" value="SDT85330.1"/>
    <property type="molecule type" value="Genomic_DNA"/>
</dbReference>
<organism evidence="2 3">
    <name type="scientific">Nitrosomonas ureae</name>
    <dbReference type="NCBI Taxonomy" id="44577"/>
    <lineage>
        <taxon>Bacteria</taxon>
        <taxon>Pseudomonadati</taxon>
        <taxon>Pseudomonadota</taxon>
        <taxon>Betaproteobacteria</taxon>
        <taxon>Nitrosomonadales</taxon>
        <taxon>Nitrosomonadaceae</taxon>
        <taxon>Nitrosomonas</taxon>
    </lineage>
</organism>